<gene>
    <name evidence="1" type="ORF">QE152_g24431</name>
</gene>
<reference evidence="1 2" key="1">
    <citation type="journal article" date="2024" name="BMC Genomics">
        <title>De novo assembly and annotation of Popillia japonica's genome with initial clues to its potential as an invasive pest.</title>
        <authorList>
            <person name="Cucini C."/>
            <person name="Boschi S."/>
            <person name="Funari R."/>
            <person name="Cardaioli E."/>
            <person name="Iannotti N."/>
            <person name="Marturano G."/>
            <person name="Paoli F."/>
            <person name="Bruttini M."/>
            <person name="Carapelli A."/>
            <person name="Frati F."/>
            <person name="Nardi F."/>
        </authorList>
    </citation>
    <scope>NUCLEOTIDE SEQUENCE [LARGE SCALE GENOMIC DNA]</scope>
    <source>
        <strain evidence="1">DMR45628</strain>
    </source>
</reference>
<dbReference type="EMBL" id="JASPKY010000249">
    <property type="protein sequence ID" value="KAK9716960.1"/>
    <property type="molecule type" value="Genomic_DNA"/>
</dbReference>
<dbReference type="Proteomes" id="UP001458880">
    <property type="component" value="Unassembled WGS sequence"/>
</dbReference>
<sequence length="80" mass="9420">MRLPSAVVLDTVDFSKGLEIYIFRLPYTIEVCRNERRLRKTKGRVDAADPERNGKVSVLRSDWIELLDELHDLYEEILNE</sequence>
<comment type="caution">
    <text evidence="1">The sequence shown here is derived from an EMBL/GenBank/DDBJ whole genome shotgun (WGS) entry which is preliminary data.</text>
</comment>
<accession>A0AAW1KGM8</accession>
<proteinExistence type="predicted"/>
<keyword evidence="2" id="KW-1185">Reference proteome</keyword>
<dbReference type="AlphaFoldDB" id="A0AAW1KGM8"/>
<evidence type="ECO:0000313" key="2">
    <source>
        <dbReference type="Proteomes" id="UP001458880"/>
    </source>
</evidence>
<evidence type="ECO:0000313" key="1">
    <source>
        <dbReference type="EMBL" id="KAK9716960.1"/>
    </source>
</evidence>
<name>A0AAW1KGM8_POPJA</name>
<organism evidence="1 2">
    <name type="scientific">Popillia japonica</name>
    <name type="common">Japanese beetle</name>
    <dbReference type="NCBI Taxonomy" id="7064"/>
    <lineage>
        <taxon>Eukaryota</taxon>
        <taxon>Metazoa</taxon>
        <taxon>Ecdysozoa</taxon>
        <taxon>Arthropoda</taxon>
        <taxon>Hexapoda</taxon>
        <taxon>Insecta</taxon>
        <taxon>Pterygota</taxon>
        <taxon>Neoptera</taxon>
        <taxon>Endopterygota</taxon>
        <taxon>Coleoptera</taxon>
        <taxon>Polyphaga</taxon>
        <taxon>Scarabaeiformia</taxon>
        <taxon>Scarabaeidae</taxon>
        <taxon>Rutelinae</taxon>
        <taxon>Popillia</taxon>
    </lineage>
</organism>
<protein>
    <submittedName>
        <fullName evidence="1">Uncharacterized protein</fullName>
    </submittedName>
</protein>